<dbReference type="AlphaFoldDB" id="K1R8U6"/>
<dbReference type="PRINTS" id="PR00463">
    <property type="entry name" value="EP450I"/>
</dbReference>
<dbReference type="GO" id="GO:0020037">
    <property type="term" value="F:heme binding"/>
    <property type="evidence" value="ECO:0007669"/>
    <property type="project" value="InterPro"/>
</dbReference>
<dbReference type="PRINTS" id="PR00385">
    <property type="entry name" value="P450"/>
</dbReference>
<dbReference type="PROSITE" id="PS00086">
    <property type="entry name" value="CYTOCHROME_P450"/>
    <property type="match status" value="1"/>
</dbReference>
<gene>
    <name evidence="11" type="ORF">CGI_10028005</name>
</gene>
<evidence type="ECO:0000256" key="4">
    <source>
        <dbReference type="ARBA" id="ARBA00022723"/>
    </source>
</evidence>
<evidence type="ECO:0000256" key="10">
    <source>
        <dbReference type="RuleBase" id="RU000461"/>
    </source>
</evidence>
<dbReference type="GO" id="GO:0008395">
    <property type="term" value="F:steroid hydroxylase activity"/>
    <property type="evidence" value="ECO:0007669"/>
    <property type="project" value="TreeGrafter"/>
</dbReference>
<comment type="similarity">
    <text evidence="2 10">Belongs to the cytochrome P450 family.</text>
</comment>
<dbReference type="PANTHER" id="PTHR24302:SF15">
    <property type="entry name" value="FATTY-ACID PEROXYGENASE"/>
    <property type="match status" value="1"/>
</dbReference>
<feature type="binding site" description="axial binding residue" evidence="9">
    <location>
        <position position="169"/>
    </location>
    <ligand>
        <name>heme</name>
        <dbReference type="ChEBI" id="CHEBI:30413"/>
    </ligand>
    <ligandPart>
        <name>Fe</name>
        <dbReference type="ChEBI" id="CHEBI:18248"/>
    </ligandPart>
</feature>
<dbReference type="InterPro" id="IPR050705">
    <property type="entry name" value="Cytochrome_P450_3A"/>
</dbReference>
<evidence type="ECO:0000256" key="8">
    <source>
        <dbReference type="ARBA" id="ARBA00043906"/>
    </source>
</evidence>
<dbReference type="GO" id="GO:0005506">
    <property type="term" value="F:iron ion binding"/>
    <property type="evidence" value="ECO:0007669"/>
    <property type="project" value="InterPro"/>
</dbReference>
<evidence type="ECO:0000256" key="6">
    <source>
        <dbReference type="ARBA" id="ARBA00023004"/>
    </source>
</evidence>
<keyword evidence="5 10" id="KW-0560">Oxidoreductase</keyword>
<keyword evidence="3 9" id="KW-0349">Heme</keyword>
<dbReference type="Gene3D" id="1.10.630.10">
    <property type="entry name" value="Cytochrome P450"/>
    <property type="match status" value="1"/>
</dbReference>
<dbReference type="InterPro" id="IPR001128">
    <property type="entry name" value="Cyt_P450"/>
</dbReference>
<dbReference type="InParanoid" id="K1R8U6"/>
<evidence type="ECO:0000313" key="11">
    <source>
        <dbReference type="EMBL" id="EKC42208.1"/>
    </source>
</evidence>
<evidence type="ECO:0000256" key="3">
    <source>
        <dbReference type="ARBA" id="ARBA00022617"/>
    </source>
</evidence>
<keyword evidence="4 9" id="KW-0479">Metal-binding</keyword>
<protein>
    <submittedName>
        <fullName evidence="11">Cytochrome P450 3A24</fullName>
    </submittedName>
</protein>
<dbReference type="EMBL" id="JH823233">
    <property type="protein sequence ID" value="EKC42208.1"/>
    <property type="molecule type" value="Genomic_DNA"/>
</dbReference>
<evidence type="ECO:0000256" key="5">
    <source>
        <dbReference type="ARBA" id="ARBA00023002"/>
    </source>
</evidence>
<evidence type="ECO:0000256" key="7">
    <source>
        <dbReference type="ARBA" id="ARBA00023033"/>
    </source>
</evidence>
<proteinExistence type="inferred from homology"/>
<accession>K1R8U6</accession>
<evidence type="ECO:0000256" key="9">
    <source>
        <dbReference type="PIRSR" id="PIRSR602401-1"/>
    </source>
</evidence>
<keyword evidence="7 10" id="KW-0503">Monooxygenase</keyword>
<dbReference type="InterPro" id="IPR002401">
    <property type="entry name" value="Cyt_P450_E_grp-I"/>
</dbReference>
<dbReference type="GO" id="GO:0016705">
    <property type="term" value="F:oxidoreductase activity, acting on paired donors, with incorporation or reduction of molecular oxygen"/>
    <property type="evidence" value="ECO:0007669"/>
    <property type="project" value="InterPro"/>
</dbReference>
<dbReference type="SUPFAM" id="SSF48264">
    <property type="entry name" value="Cytochrome P450"/>
    <property type="match status" value="1"/>
</dbReference>
<sequence>MMEAHNEDPDNTDGRRGLTSKEIIANCLLFFFAGYETTAASLSFLAYNLALNPDIQQKMYEEIVSVLGEEEPGYDNTGKLQYMEMCIHETMRMYPASPRTDRICVRETEVKGLKIPEGMQIAVPIYILHHNEKLWQDPEKFDPERFSAENKAKMKPCQFMPFGFGPRICIGKRLAITEMKIALAKLLREFILVKCDKTKIPPKELQTGLIKPEDMWLKVQLRSSEESD</sequence>
<dbReference type="InterPro" id="IPR017972">
    <property type="entry name" value="Cyt_P450_CS"/>
</dbReference>
<dbReference type="Pfam" id="PF00067">
    <property type="entry name" value="p450"/>
    <property type="match status" value="1"/>
</dbReference>
<dbReference type="HOGENOM" id="CLU_001570_5_7_1"/>
<dbReference type="FunFam" id="1.10.630.10:FF:000182">
    <property type="entry name" value="Cytochrome P450 3A4"/>
    <property type="match status" value="1"/>
</dbReference>
<evidence type="ECO:0000256" key="2">
    <source>
        <dbReference type="ARBA" id="ARBA00010617"/>
    </source>
</evidence>
<comment type="function">
    <text evidence="8">Cytochromes P450 are a group of heme-thiolate monooxygenases. They oxidize a variety of structurally unrelated compounds, including steroids, fatty acids, and xenobiotics.</text>
</comment>
<name>K1R8U6_MAGGI</name>
<reference evidence="11" key="1">
    <citation type="journal article" date="2012" name="Nature">
        <title>The oyster genome reveals stress adaptation and complexity of shell formation.</title>
        <authorList>
            <person name="Zhang G."/>
            <person name="Fang X."/>
            <person name="Guo X."/>
            <person name="Li L."/>
            <person name="Luo R."/>
            <person name="Xu F."/>
            <person name="Yang P."/>
            <person name="Zhang L."/>
            <person name="Wang X."/>
            <person name="Qi H."/>
            <person name="Xiong Z."/>
            <person name="Que H."/>
            <person name="Xie Y."/>
            <person name="Holland P.W."/>
            <person name="Paps J."/>
            <person name="Zhu Y."/>
            <person name="Wu F."/>
            <person name="Chen Y."/>
            <person name="Wang J."/>
            <person name="Peng C."/>
            <person name="Meng J."/>
            <person name="Yang L."/>
            <person name="Liu J."/>
            <person name="Wen B."/>
            <person name="Zhang N."/>
            <person name="Huang Z."/>
            <person name="Zhu Q."/>
            <person name="Feng Y."/>
            <person name="Mount A."/>
            <person name="Hedgecock D."/>
            <person name="Xu Z."/>
            <person name="Liu Y."/>
            <person name="Domazet-Loso T."/>
            <person name="Du Y."/>
            <person name="Sun X."/>
            <person name="Zhang S."/>
            <person name="Liu B."/>
            <person name="Cheng P."/>
            <person name="Jiang X."/>
            <person name="Li J."/>
            <person name="Fan D."/>
            <person name="Wang W."/>
            <person name="Fu W."/>
            <person name="Wang T."/>
            <person name="Wang B."/>
            <person name="Zhang J."/>
            <person name="Peng Z."/>
            <person name="Li Y."/>
            <person name="Li N."/>
            <person name="Wang J."/>
            <person name="Chen M."/>
            <person name="He Y."/>
            <person name="Tan F."/>
            <person name="Song X."/>
            <person name="Zheng Q."/>
            <person name="Huang R."/>
            <person name="Yang H."/>
            <person name="Du X."/>
            <person name="Chen L."/>
            <person name="Yang M."/>
            <person name="Gaffney P.M."/>
            <person name="Wang S."/>
            <person name="Luo L."/>
            <person name="She Z."/>
            <person name="Ming Y."/>
            <person name="Huang W."/>
            <person name="Zhang S."/>
            <person name="Huang B."/>
            <person name="Zhang Y."/>
            <person name="Qu T."/>
            <person name="Ni P."/>
            <person name="Miao G."/>
            <person name="Wang J."/>
            <person name="Wang Q."/>
            <person name="Steinberg C.E."/>
            <person name="Wang H."/>
            <person name="Li N."/>
            <person name="Qian L."/>
            <person name="Zhang G."/>
            <person name="Li Y."/>
            <person name="Yang H."/>
            <person name="Liu X."/>
            <person name="Wang J."/>
            <person name="Yin Y."/>
            <person name="Wang J."/>
        </authorList>
    </citation>
    <scope>NUCLEOTIDE SEQUENCE [LARGE SCALE GENOMIC DNA]</scope>
    <source>
        <strain evidence="11">05x7-T-G4-1.051#20</strain>
    </source>
</reference>
<comment type="cofactor">
    <cofactor evidence="1 9">
        <name>heme</name>
        <dbReference type="ChEBI" id="CHEBI:30413"/>
    </cofactor>
</comment>
<organism evidence="11">
    <name type="scientific">Magallana gigas</name>
    <name type="common">Pacific oyster</name>
    <name type="synonym">Crassostrea gigas</name>
    <dbReference type="NCBI Taxonomy" id="29159"/>
    <lineage>
        <taxon>Eukaryota</taxon>
        <taxon>Metazoa</taxon>
        <taxon>Spiralia</taxon>
        <taxon>Lophotrochozoa</taxon>
        <taxon>Mollusca</taxon>
        <taxon>Bivalvia</taxon>
        <taxon>Autobranchia</taxon>
        <taxon>Pteriomorphia</taxon>
        <taxon>Ostreida</taxon>
        <taxon>Ostreoidea</taxon>
        <taxon>Ostreidae</taxon>
        <taxon>Magallana</taxon>
    </lineage>
</organism>
<evidence type="ECO:0000256" key="1">
    <source>
        <dbReference type="ARBA" id="ARBA00001971"/>
    </source>
</evidence>
<dbReference type="PANTHER" id="PTHR24302">
    <property type="entry name" value="CYTOCHROME P450 FAMILY 3"/>
    <property type="match status" value="1"/>
</dbReference>
<dbReference type="InterPro" id="IPR036396">
    <property type="entry name" value="Cyt_P450_sf"/>
</dbReference>
<keyword evidence="6 9" id="KW-0408">Iron</keyword>